<name>A0A554N841_9EURY</name>
<feature type="compositionally biased region" description="Low complexity" evidence="1">
    <location>
        <begin position="33"/>
        <end position="43"/>
    </location>
</feature>
<evidence type="ECO:0000313" key="2">
    <source>
        <dbReference type="EMBL" id="TSD13566.1"/>
    </source>
</evidence>
<reference evidence="2 3" key="1">
    <citation type="submission" date="2018-06" db="EMBL/GenBank/DDBJ databases">
        <title>Natronomonas sp. F16-60 a new haloarchaeon isolated from a solar saltern of Isla Cristina, Huelva, Spain.</title>
        <authorList>
            <person name="Duran-Viseras A."/>
            <person name="Sanchez-Porro C."/>
            <person name="Ventosa A."/>
        </authorList>
    </citation>
    <scope>NUCLEOTIDE SEQUENCE [LARGE SCALE GENOMIC DNA]</scope>
    <source>
        <strain evidence="2 3">F16-60</strain>
    </source>
</reference>
<keyword evidence="3" id="KW-1185">Reference proteome</keyword>
<dbReference type="InParanoid" id="A0A554N841"/>
<proteinExistence type="predicted"/>
<comment type="caution">
    <text evidence="2">The sequence shown here is derived from an EMBL/GenBank/DDBJ whole genome shotgun (WGS) entry which is preliminary data.</text>
</comment>
<organism evidence="2 3">
    <name type="scientific">Haloglomus irregulare</name>
    <dbReference type="NCBI Taxonomy" id="2234134"/>
    <lineage>
        <taxon>Archaea</taxon>
        <taxon>Methanobacteriati</taxon>
        <taxon>Methanobacteriota</taxon>
        <taxon>Stenosarchaea group</taxon>
        <taxon>Halobacteria</taxon>
        <taxon>Halobacteriales</taxon>
        <taxon>Natronomonadaceae</taxon>
        <taxon>Haloglomus</taxon>
    </lineage>
</organism>
<dbReference type="EMBL" id="QMDX01000007">
    <property type="protein sequence ID" value="TSD13566.1"/>
    <property type="molecule type" value="Genomic_DNA"/>
</dbReference>
<dbReference type="AlphaFoldDB" id="A0A554N841"/>
<evidence type="ECO:0000313" key="3">
    <source>
        <dbReference type="Proteomes" id="UP000319894"/>
    </source>
</evidence>
<dbReference type="Proteomes" id="UP000319894">
    <property type="component" value="Unassembled WGS sequence"/>
</dbReference>
<feature type="compositionally biased region" description="Pro residues" evidence="1">
    <location>
        <begin position="82"/>
        <end position="97"/>
    </location>
</feature>
<accession>A0A554N841</accession>
<dbReference type="RefSeq" id="WP_144262435.1">
    <property type="nucleotide sequence ID" value="NZ_QMDX01000007.1"/>
</dbReference>
<feature type="compositionally biased region" description="Low complexity" evidence="1">
    <location>
        <begin position="98"/>
        <end position="107"/>
    </location>
</feature>
<gene>
    <name evidence="2" type="ORF">DP107_12180</name>
</gene>
<sequence>MTKRQVRRVLAVLAEAGYIRTVRADPGVAKAYEPAGAPGAGEASLPDQEEAVDATPPGQAPSKEYYTWNVRVVADLGRGDGPPAPAGGPAASGPPAPSAVGGLRPPD</sequence>
<protein>
    <submittedName>
        <fullName evidence="2">Uncharacterized protein</fullName>
    </submittedName>
</protein>
<feature type="region of interest" description="Disordered" evidence="1">
    <location>
        <begin position="33"/>
        <end position="63"/>
    </location>
</feature>
<evidence type="ECO:0000256" key="1">
    <source>
        <dbReference type="SAM" id="MobiDB-lite"/>
    </source>
</evidence>
<feature type="region of interest" description="Disordered" evidence="1">
    <location>
        <begin position="76"/>
        <end position="107"/>
    </location>
</feature>